<feature type="non-terminal residue" evidence="1">
    <location>
        <position position="54"/>
    </location>
</feature>
<organism evidence="1">
    <name type="scientific">marine metagenome</name>
    <dbReference type="NCBI Taxonomy" id="408172"/>
    <lineage>
        <taxon>unclassified sequences</taxon>
        <taxon>metagenomes</taxon>
        <taxon>ecological metagenomes</taxon>
    </lineage>
</organism>
<gene>
    <name evidence="1" type="ORF">METZ01_LOCUS255568</name>
</gene>
<sequence length="54" mass="6325">MFERKNLIRLLLIFGLTLPSVLFGQSADQVKKLQKALIKMQLEMEEYQGELQDQ</sequence>
<accession>A0A382IS91</accession>
<dbReference type="AlphaFoldDB" id="A0A382IS91"/>
<proteinExistence type="predicted"/>
<evidence type="ECO:0000313" key="1">
    <source>
        <dbReference type="EMBL" id="SVC02714.1"/>
    </source>
</evidence>
<protein>
    <submittedName>
        <fullName evidence="1">Uncharacterized protein</fullName>
    </submittedName>
</protein>
<name>A0A382IS91_9ZZZZ</name>
<dbReference type="EMBL" id="UINC01069381">
    <property type="protein sequence ID" value="SVC02714.1"/>
    <property type="molecule type" value="Genomic_DNA"/>
</dbReference>
<reference evidence="1" key="1">
    <citation type="submission" date="2018-05" db="EMBL/GenBank/DDBJ databases">
        <authorList>
            <person name="Lanie J.A."/>
            <person name="Ng W.-L."/>
            <person name="Kazmierczak K.M."/>
            <person name="Andrzejewski T.M."/>
            <person name="Davidsen T.M."/>
            <person name="Wayne K.J."/>
            <person name="Tettelin H."/>
            <person name="Glass J.I."/>
            <person name="Rusch D."/>
            <person name="Podicherti R."/>
            <person name="Tsui H.-C.T."/>
            <person name="Winkler M.E."/>
        </authorList>
    </citation>
    <scope>NUCLEOTIDE SEQUENCE</scope>
</reference>